<protein>
    <recommendedName>
        <fullName evidence="3">SLH domain-containing protein</fullName>
    </recommendedName>
</protein>
<dbReference type="AlphaFoldDB" id="A0A9D0ZFQ4"/>
<evidence type="ECO:0000313" key="1">
    <source>
        <dbReference type="EMBL" id="HIQ78509.1"/>
    </source>
</evidence>
<gene>
    <name evidence="1" type="ORF">IAB77_04555</name>
</gene>
<reference evidence="1" key="2">
    <citation type="journal article" date="2021" name="PeerJ">
        <title>Extensive microbial diversity within the chicken gut microbiome revealed by metagenomics and culture.</title>
        <authorList>
            <person name="Gilroy R."/>
            <person name="Ravi A."/>
            <person name="Getino M."/>
            <person name="Pursley I."/>
            <person name="Horton D.L."/>
            <person name="Alikhan N.F."/>
            <person name="Baker D."/>
            <person name="Gharbi K."/>
            <person name="Hall N."/>
            <person name="Watson M."/>
            <person name="Adriaenssens E.M."/>
            <person name="Foster-Nyarko E."/>
            <person name="Jarju S."/>
            <person name="Secka A."/>
            <person name="Antonio M."/>
            <person name="Oren A."/>
            <person name="Chaudhuri R.R."/>
            <person name="La Ragione R."/>
            <person name="Hildebrand F."/>
            <person name="Pallen M.J."/>
        </authorList>
    </citation>
    <scope>NUCLEOTIDE SEQUENCE</scope>
    <source>
        <strain evidence="1">ChiBcolR7-354</strain>
    </source>
</reference>
<dbReference type="Proteomes" id="UP000824262">
    <property type="component" value="Unassembled WGS sequence"/>
</dbReference>
<name>A0A9D0ZFQ4_9FIRM</name>
<dbReference type="EMBL" id="DVGA01000046">
    <property type="protein sequence ID" value="HIQ78509.1"/>
    <property type="molecule type" value="Genomic_DNA"/>
</dbReference>
<evidence type="ECO:0000313" key="2">
    <source>
        <dbReference type="Proteomes" id="UP000824262"/>
    </source>
</evidence>
<organism evidence="1 2">
    <name type="scientific">Candidatus Scatomorpha intestinavium</name>
    <dbReference type="NCBI Taxonomy" id="2840922"/>
    <lineage>
        <taxon>Bacteria</taxon>
        <taxon>Bacillati</taxon>
        <taxon>Bacillota</taxon>
        <taxon>Clostridia</taxon>
        <taxon>Eubacteriales</taxon>
        <taxon>Candidatus Scatomorpha</taxon>
    </lineage>
</organism>
<evidence type="ECO:0008006" key="3">
    <source>
        <dbReference type="Google" id="ProtNLM"/>
    </source>
</evidence>
<proteinExistence type="predicted"/>
<accession>A0A9D0ZFQ4</accession>
<reference evidence="1" key="1">
    <citation type="submission" date="2020-10" db="EMBL/GenBank/DDBJ databases">
        <authorList>
            <person name="Gilroy R."/>
        </authorList>
    </citation>
    <scope>NUCLEOTIDE SEQUENCE</scope>
    <source>
        <strain evidence="1">ChiBcolR7-354</strain>
    </source>
</reference>
<sequence>MFWTVLARIDGETITGDNWKTLAQNWAVFSGISDGRNADGLITRAQAAAMLMRFAEA</sequence>
<comment type="caution">
    <text evidence="1">The sequence shown here is derived from an EMBL/GenBank/DDBJ whole genome shotgun (WGS) entry which is preliminary data.</text>
</comment>